<dbReference type="EMBL" id="JAAAWN010000003">
    <property type="protein sequence ID" value="NDV90121.1"/>
    <property type="molecule type" value="Genomic_DNA"/>
</dbReference>
<name>A0A7X5RJX0_9ALTE</name>
<organism evidence="1 2">
    <name type="scientific">Alteromonas profundi</name>
    <dbReference type="NCBI Taxonomy" id="2696062"/>
    <lineage>
        <taxon>Bacteria</taxon>
        <taxon>Pseudomonadati</taxon>
        <taxon>Pseudomonadota</taxon>
        <taxon>Gammaproteobacteria</taxon>
        <taxon>Alteromonadales</taxon>
        <taxon>Alteromonadaceae</taxon>
        <taxon>Alteromonas/Salinimonas group</taxon>
        <taxon>Alteromonas</taxon>
    </lineage>
</organism>
<dbReference type="AlphaFoldDB" id="A0A7X5RJX0"/>
<comment type="caution">
    <text evidence="1">The sequence shown here is derived from an EMBL/GenBank/DDBJ whole genome shotgun (WGS) entry which is preliminary data.</text>
</comment>
<keyword evidence="2" id="KW-1185">Reference proteome</keyword>
<evidence type="ECO:0000313" key="1">
    <source>
        <dbReference type="EMBL" id="NDV90121.1"/>
    </source>
</evidence>
<sequence>MQKRVDSQQSNEKTARDDEAAALLALVVIGEQGIAEEPLSFDDVIACLAEM</sequence>
<gene>
    <name evidence="1" type="ORF">GTH32_02790</name>
</gene>
<evidence type="ECO:0000313" key="2">
    <source>
        <dbReference type="Proteomes" id="UP000470213"/>
    </source>
</evidence>
<accession>A0A7X5RJX0</accession>
<dbReference type="RefSeq" id="WP_163083722.1">
    <property type="nucleotide sequence ID" value="NZ_JAAAWN010000003.1"/>
</dbReference>
<protein>
    <submittedName>
        <fullName evidence="1">Uncharacterized protein</fullName>
    </submittedName>
</protein>
<proteinExistence type="predicted"/>
<dbReference type="Proteomes" id="UP000470213">
    <property type="component" value="Unassembled WGS sequence"/>
</dbReference>
<reference evidence="1 2" key="1">
    <citation type="submission" date="2020-01" db="EMBL/GenBank/DDBJ databases">
        <authorList>
            <person name="Chen J."/>
            <person name="Zhu S."/>
            <person name="Yang J."/>
        </authorList>
    </citation>
    <scope>NUCLEOTIDE SEQUENCE [LARGE SCALE GENOMIC DNA]</scope>
    <source>
        <strain evidence="1 2">345S023</strain>
    </source>
</reference>